<comment type="caution">
    <text evidence="2">The sequence shown here is derived from an EMBL/GenBank/DDBJ whole genome shotgun (WGS) entry which is preliminary data.</text>
</comment>
<keyword evidence="1" id="KW-1133">Transmembrane helix</keyword>
<evidence type="ECO:0000313" key="2">
    <source>
        <dbReference type="EMBL" id="MBC2665072.1"/>
    </source>
</evidence>
<name>A0A7X1FRA2_9SPHN</name>
<keyword evidence="1" id="KW-0812">Transmembrane</keyword>
<keyword evidence="1" id="KW-0472">Membrane</keyword>
<evidence type="ECO:0000313" key="3">
    <source>
        <dbReference type="Proteomes" id="UP000566813"/>
    </source>
</evidence>
<dbReference type="PANTHER" id="PTHR35519:SF2">
    <property type="entry name" value="PH DOMAIN PROTEIN"/>
    <property type="match status" value="1"/>
</dbReference>
<feature type="transmembrane region" description="Helical" evidence="1">
    <location>
        <begin position="50"/>
        <end position="72"/>
    </location>
</feature>
<sequence length="137" mass="14761">MNNPSARSLNQGLPLGSSPEAIRRRVEALEGLLERSITVPGIGRKVGLDALVGLIPVAGDALGALLGLYIVWEARLLGLPKWKIARMLANVAIDTAVGAVPVAGDLFDFAFRSNSMNLAILRRHLDRHHPETRIIEA</sequence>
<evidence type="ECO:0000256" key="1">
    <source>
        <dbReference type="SAM" id="Phobius"/>
    </source>
</evidence>
<organism evidence="2 3">
    <name type="scientific">Novosphingobium flavum</name>
    <dbReference type="NCBI Taxonomy" id="1778672"/>
    <lineage>
        <taxon>Bacteria</taxon>
        <taxon>Pseudomonadati</taxon>
        <taxon>Pseudomonadota</taxon>
        <taxon>Alphaproteobacteria</taxon>
        <taxon>Sphingomonadales</taxon>
        <taxon>Sphingomonadaceae</taxon>
        <taxon>Novosphingobium</taxon>
    </lineage>
</organism>
<dbReference type="PANTHER" id="PTHR35519">
    <property type="entry name" value="MEMBRANE PROTEINS"/>
    <property type="match status" value="1"/>
</dbReference>
<proteinExistence type="predicted"/>
<dbReference type="Pfam" id="PF13430">
    <property type="entry name" value="DUF4112"/>
    <property type="match status" value="1"/>
</dbReference>
<dbReference type="InterPro" id="IPR025187">
    <property type="entry name" value="DUF4112"/>
</dbReference>
<keyword evidence="3" id="KW-1185">Reference proteome</keyword>
<dbReference type="EMBL" id="JACLAW010000004">
    <property type="protein sequence ID" value="MBC2665072.1"/>
    <property type="molecule type" value="Genomic_DNA"/>
</dbReference>
<reference evidence="2 3" key="1">
    <citation type="submission" date="2020-08" db="EMBL/GenBank/DDBJ databases">
        <title>The genome sequence of type strain Novosphingobium flavum NBRC 111647.</title>
        <authorList>
            <person name="Liu Y."/>
        </authorList>
    </citation>
    <scope>NUCLEOTIDE SEQUENCE [LARGE SCALE GENOMIC DNA]</scope>
    <source>
        <strain evidence="2 3">NBRC 111647</strain>
    </source>
</reference>
<accession>A0A7X1FRA2</accession>
<protein>
    <submittedName>
        <fullName evidence="2">DUF4112 domain-containing protein</fullName>
    </submittedName>
</protein>
<dbReference type="RefSeq" id="WP_185663343.1">
    <property type="nucleotide sequence ID" value="NZ_JACLAW010000004.1"/>
</dbReference>
<dbReference type="Proteomes" id="UP000566813">
    <property type="component" value="Unassembled WGS sequence"/>
</dbReference>
<dbReference type="AlphaFoldDB" id="A0A7X1FRA2"/>
<gene>
    <name evidence="2" type="ORF">H7F51_06050</name>
</gene>